<feature type="compositionally biased region" description="Acidic residues" evidence="9">
    <location>
        <begin position="744"/>
        <end position="773"/>
    </location>
</feature>
<gene>
    <name evidence="10" type="ORF">Pcinc_043065</name>
</gene>
<feature type="compositionally biased region" description="Low complexity" evidence="9">
    <location>
        <begin position="843"/>
        <end position="856"/>
    </location>
</feature>
<keyword evidence="5" id="KW-0677">Repeat</keyword>
<proteinExistence type="inferred from homology"/>
<sequence length="1097" mass="121787">MTKKTLKDLCKKHDLYSVPSLNDVLYLHFQGYTKIENLEEYTGLRCLWLENNGFQTLSGLAHLSHLRSLHLHHNLLTSLSGLQRLHSLVSLNVSYNMISNIEHIGGLPHLETLQASHNRLSSTTSLLPLTKCPALSCLDLSHNALTNPDILQVLCEIPELRVVQMTGNSVRSQLRPYRTTVILACPSLTYLDDRPVFPVDRAAAEAWREGGVDAERATRKEWKEREHQRQLDCVNDVLKLRARVLAERAAKEQAAAQGQVEDDSADMGIYVQDNGEEKVYALTPEAKQWAQNKLKKVKEMDQERHKNEKLPHESGDVNVENPNGKPECQECVRESPDQQEGMPDDDAFNKLLANISDDFGDIENFSGYKEAAVIDQNDDATVKDDADVCNVMKTDKVVRESKECINNVDARGNTEEIEICCYERELVEEMPKLKLSDENTDCIQTNDLVLLRKTETDDKESLPSTSDCQNQNQDSDDQLLLTSCHNFLRACTSSEEPVVSRETEASDDTKLTSSTTFSQKESSCILTDSNNKEKESTLSDLDNQDIVIKDCPSITVCQNSDRSSLHSITDLENRDEGDSHSIPDCHNPDTHLHHNIIRDHPVRTEDSFSDRADSHEAQGVTAMDGVDEEAEVDSDSEGQAYVRQLVTSHTARFQNDSDIEEILENLQFDSGGLGTAYWHNNMQVTVPREVADDNDQEGLENGVFNHRLYRSSNGSQWMPSTSIPMFGDQWVNEARQTMMEDADWQEEIDSSSTSDEDGSVDEFNVETPEETSPCEESSCMEDCSQGSSRLEEASASSVSPPSSKHDTIPGILKHKRSQMGSQEGQGRTLDLTLGGGKESENTSSCSSLSLSSLSDSPPTEMNRPAQALKSCVVKDCGEGHQTYVLEKSHPVQVSEDLLTRVSMKRSPNTNSEFSGGCEASAATDSWHCSPTPDSEKVSLYPTPARPYCPDLTSHHPTSVPTQHDKRNSKNNEDKEDKRDTSSGDTRSDNKGSPVPQGSSRVVSRDRVTLAGDFLSNVRPLLRESIFSTRQALSTSHQAFVSGTNIGSLQVINSMESDPTSSSSSPLQPSPPTTTTTQGERRQQLVQEVSETHNNTTT</sequence>
<evidence type="ECO:0000256" key="8">
    <source>
        <dbReference type="ARBA" id="ARBA00024433"/>
    </source>
</evidence>
<evidence type="ECO:0000256" key="2">
    <source>
        <dbReference type="ARBA" id="ARBA00004138"/>
    </source>
</evidence>
<feature type="region of interest" description="Disordered" evidence="9">
    <location>
        <begin position="301"/>
        <end position="327"/>
    </location>
</feature>
<comment type="subcellular location">
    <subcellularLocation>
        <location evidence="2">Cell projection</location>
        <location evidence="2">Cilium</location>
    </subcellularLocation>
</comment>
<evidence type="ECO:0000313" key="10">
    <source>
        <dbReference type="EMBL" id="KAK3850213.1"/>
    </source>
</evidence>
<feature type="compositionally biased region" description="Polar residues" evidence="9">
    <location>
        <begin position="1083"/>
        <end position="1097"/>
    </location>
</feature>
<dbReference type="EMBL" id="JAWQEG010008492">
    <property type="protein sequence ID" value="KAK3850213.1"/>
    <property type="molecule type" value="Genomic_DNA"/>
</dbReference>
<dbReference type="SUPFAM" id="SSF52075">
    <property type="entry name" value="Outer arm dynein light chain 1"/>
    <property type="match status" value="1"/>
</dbReference>
<evidence type="ECO:0000256" key="3">
    <source>
        <dbReference type="ARBA" id="ARBA00006453"/>
    </source>
</evidence>
<dbReference type="GO" id="GO:0005929">
    <property type="term" value="C:cilium"/>
    <property type="evidence" value="ECO:0007669"/>
    <property type="project" value="UniProtKB-SubCell"/>
</dbReference>
<feature type="compositionally biased region" description="Polar residues" evidence="9">
    <location>
        <begin position="922"/>
        <end position="932"/>
    </location>
</feature>
<feature type="compositionally biased region" description="Basic and acidic residues" evidence="9">
    <location>
        <begin position="962"/>
        <end position="989"/>
    </location>
</feature>
<accession>A0AAE1EGF0</accession>
<dbReference type="PROSITE" id="PS51450">
    <property type="entry name" value="LRR"/>
    <property type="match status" value="5"/>
</dbReference>
<dbReference type="InterPro" id="IPR001611">
    <property type="entry name" value="Leu-rich_rpt"/>
</dbReference>
<feature type="region of interest" description="Disordered" evidence="9">
    <location>
        <begin position="1052"/>
        <end position="1097"/>
    </location>
</feature>
<evidence type="ECO:0000256" key="5">
    <source>
        <dbReference type="ARBA" id="ARBA00022737"/>
    </source>
</evidence>
<feature type="compositionally biased region" description="Basic and acidic residues" evidence="9">
    <location>
        <begin position="498"/>
        <end position="510"/>
    </location>
</feature>
<evidence type="ECO:0000256" key="1">
    <source>
        <dbReference type="ARBA" id="ARBA00003843"/>
    </source>
</evidence>
<keyword evidence="7" id="KW-0966">Cell projection</keyword>
<feature type="compositionally biased region" description="Low complexity" evidence="9">
    <location>
        <begin position="1058"/>
        <end position="1077"/>
    </location>
</feature>
<keyword evidence="11" id="KW-1185">Reference proteome</keyword>
<dbReference type="AlphaFoldDB" id="A0AAE1EGF0"/>
<feature type="region of interest" description="Disordered" evidence="9">
    <location>
        <begin position="495"/>
        <end position="514"/>
    </location>
</feature>
<evidence type="ECO:0000256" key="9">
    <source>
        <dbReference type="SAM" id="MobiDB-lite"/>
    </source>
</evidence>
<name>A0AAE1EGF0_PETCI</name>
<keyword evidence="6" id="KW-0969">Cilium</keyword>
<comment type="function">
    <text evidence="1">Cilium-specific protein required for cilia structures.</text>
</comment>
<feature type="compositionally biased region" description="Low complexity" evidence="9">
    <location>
        <begin position="793"/>
        <end position="802"/>
    </location>
</feature>
<protein>
    <recommendedName>
        <fullName evidence="8">Dynein axonemal assembly factor 1 homolog</fullName>
    </recommendedName>
</protein>
<reference evidence="10" key="1">
    <citation type="submission" date="2023-10" db="EMBL/GenBank/DDBJ databases">
        <title>Genome assemblies of two species of porcelain crab, Petrolisthes cinctipes and Petrolisthes manimaculis (Anomura: Porcellanidae).</title>
        <authorList>
            <person name="Angst P."/>
        </authorList>
    </citation>
    <scope>NUCLEOTIDE SEQUENCE</scope>
    <source>
        <strain evidence="10">PB745_01</strain>
        <tissue evidence="10">Gill</tissue>
    </source>
</reference>
<dbReference type="Pfam" id="PF13855">
    <property type="entry name" value="LRR_8"/>
    <property type="match status" value="1"/>
</dbReference>
<dbReference type="Gene3D" id="3.80.10.10">
    <property type="entry name" value="Ribonuclease Inhibitor"/>
    <property type="match status" value="2"/>
</dbReference>
<evidence type="ECO:0000256" key="6">
    <source>
        <dbReference type="ARBA" id="ARBA00023069"/>
    </source>
</evidence>
<comment type="caution">
    <text evidence="10">The sequence shown here is derived from an EMBL/GenBank/DDBJ whole genome shotgun (WGS) entry which is preliminary data.</text>
</comment>
<dbReference type="InterPro" id="IPR050576">
    <property type="entry name" value="Cilia_flagella_integrity"/>
</dbReference>
<keyword evidence="4" id="KW-0433">Leucine-rich repeat</keyword>
<feature type="compositionally biased region" description="Basic and acidic residues" evidence="9">
    <location>
        <begin position="301"/>
        <end position="315"/>
    </location>
</feature>
<dbReference type="InterPro" id="IPR032675">
    <property type="entry name" value="LRR_dom_sf"/>
</dbReference>
<dbReference type="PANTHER" id="PTHR45973:SF9">
    <property type="entry name" value="LEUCINE-RICH REPEAT-CONTAINING PROTEIN 46"/>
    <property type="match status" value="1"/>
</dbReference>
<evidence type="ECO:0000313" key="11">
    <source>
        <dbReference type="Proteomes" id="UP001286313"/>
    </source>
</evidence>
<comment type="similarity">
    <text evidence="3">Belongs to the DNAAF1 family.</text>
</comment>
<feature type="region of interest" description="Disordered" evidence="9">
    <location>
        <begin position="744"/>
        <end position="863"/>
    </location>
</feature>
<evidence type="ECO:0000256" key="4">
    <source>
        <dbReference type="ARBA" id="ARBA00022614"/>
    </source>
</evidence>
<dbReference type="Proteomes" id="UP001286313">
    <property type="component" value="Unassembled WGS sequence"/>
</dbReference>
<feature type="region of interest" description="Disordered" evidence="9">
    <location>
        <begin position="903"/>
        <end position="1003"/>
    </location>
</feature>
<dbReference type="PANTHER" id="PTHR45973">
    <property type="entry name" value="PROTEIN PHOSPHATASE 1 REGULATORY SUBUNIT SDS22-RELATED"/>
    <property type="match status" value="1"/>
</dbReference>
<evidence type="ECO:0000256" key="7">
    <source>
        <dbReference type="ARBA" id="ARBA00023273"/>
    </source>
</evidence>
<organism evidence="10 11">
    <name type="scientific">Petrolisthes cinctipes</name>
    <name type="common">Flat porcelain crab</name>
    <dbReference type="NCBI Taxonomy" id="88211"/>
    <lineage>
        <taxon>Eukaryota</taxon>
        <taxon>Metazoa</taxon>
        <taxon>Ecdysozoa</taxon>
        <taxon>Arthropoda</taxon>
        <taxon>Crustacea</taxon>
        <taxon>Multicrustacea</taxon>
        <taxon>Malacostraca</taxon>
        <taxon>Eumalacostraca</taxon>
        <taxon>Eucarida</taxon>
        <taxon>Decapoda</taxon>
        <taxon>Pleocyemata</taxon>
        <taxon>Anomura</taxon>
        <taxon>Galatheoidea</taxon>
        <taxon>Porcellanidae</taxon>
        <taxon>Petrolisthes</taxon>
    </lineage>
</organism>